<evidence type="ECO:0000256" key="1">
    <source>
        <dbReference type="SAM" id="Coils"/>
    </source>
</evidence>
<dbReference type="AlphaFoldDB" id="A0AAN6WZP2"/>
<organism evidence="3 4">
    <name type="scientific">Podospora australis</name>
    <dbReference type="NCBI Taxonomy" id="1536484"/>
    <lineage>
        <taxon>Eukaryota</taxon>
        <taxon>Fungi</taxon>
        <taxon>Dikarya</taxon>
        <taxon>Ascomycota</taxon>
        <taxon>Pezizomycotina</taxon>
        <taxon>Sordariomycetes</taxon>
        <taxon>Sordariomycetidae</taxon>
        <taxon>Sordariales</taxon>
        <taxon>Podosporaceae</taxon>
        <taxon>Podospora</taxon>
    </lineage>
</organism>
<evidence type="ECO:0000313" key="3">
    <source>
        <dbReference type="EMBL" id="KAK4188907.1"/>
    </source>
</evidence>
<evidence type="ECO:0000313" key="4">
    <source>
        <dbReference type="Proteomes" id="UP001302126"/>
    </source>
</evidence>
<keyword evidence="1" id="KW-0175">Coiled coil</keyword>
<dbReference type="Proteomes" id="UP001302126">
    <property type="component" value="Unassembled WGS sequence"/>
</dbReference>
<name>A0AAN6WZP2_9PEZI</name>
<feature type="region of interest" description="Disordered" evidence="2">
    <location>
        <begin position="1"/>
        <end position="26"/>
    </location>
</feature>
<reference evidence="3" key="1">
    <citation type="journal article" date="2023" name="Mol. Phylogenet. Evol.">
        <title>Genome-scale phylogeny and comparative genomics of the fungal order Sordariales.</title>
        <authorList>
            <person name="Hensen N."/>
            <person name="Bonometti L."/>
            <person name="Westerberg I."/>
            <person name="Brannstrom I.O."/>
            <person name="Guillou S."/>
            <person name="Cros-Aarteil S."/>
            <person name="Calhoun S."/>
            <person name="Haridas S."/>
            <person name="Kuo A."/>
            <person name="Mondo S."/>
            <person name="Pangilinan J."/>
            <person name="Riley R."/>
            <person name="LaButti K."/>
            <person name="Andreopoulos B."/>
            <person name="Lipzen A."/>
            <person name="Chen C."/>
            <person name="Yan M."/>
            <person name="Daum C."/>
            <person name="Ng V."/>
            <person name="Clum A."/>
            <person name="Steindorff A."/>
            <person name="Ohm R.A."/>
            <person name="Martin F."/>
            <person name="Silar P."/>
            <person name="Natvig D.O."/>
            <person name="Lalanne C."/>
            <person name="Gautier V."/>
            <person name="Ament-Velasquez S.L."/>
            <person name="Kruys A."/>
            <person name="Hutchinson M.I."/>
            <person name="Powell A.J."/>
            <person name="Barry K."/>
            <person name="Miller A.N."/>
            <person name="Grigoriev I.V."/>
            <person name="Debuchy R."/>
            <person name="Gladieux P."/>
            <person name="Hiltunen Thoren M."/>
            <person name="Johannesson H."/>
        </authorList>
    </citation>
    <scope>NUCLEOTIDE SEQUENCE</scope>
    <source>
        <strain evidence="3">PSN309</strain>
    </source>
</reference>
<accession>A0AAN6WZP2</accession>
<gene>
    <name evidence="3" type="ORF">QBC35DRAFT_180052</name>
</gene>
<protein>
    <submittedName>
        <fullName evidence="3">Uncharacterized protein</fullName>
    </submittedName>
</protein>
<reference evidence="3" key="2">
    <citation type="submission" date="2023-05" db="EMBL/GenBank/DDBJ databases">
        <authorList>
            <consortium name="Lawrence Berkeley National Laboratory"/>
            <person name="Steindorff A."/>
            <person name="Hensen N."/>
            <person name="Bonometti L."/>
            <person name="Westerberg I."/>
            <person name="Brannstrom I.O."/>
            <person name="Guillou S."/>
            <person name="Cros-Aarteil S."/>
            <person name="Calhoun S."/>
            <person name="Haridas S."/>
            <person name="Kuo A."/>
            <person name="Mondo S."/>
            <person name="Pangilinan J."/>
            <person name="Riley R."/>
            <person name="Labutti K."/>
            <person name="Andreopoulos B."/>
            <person name="Lipzen A."/>
            <person name="Chen C."/>
            <person name="Yanf M."/>
            <person name="Daum C."/>
            <person name="Ng V."/>
            <person name="Clum A."/>
            <person name="Ohm R."/>
            <person name="Martin F."/>
            <person name="Silar P."/>
            <person name="Natvig D."/>
            <person name="Lalanne C."/>
            <person name="Gautier V."/>
            <person name="Ament-Velasquez S.L."/>
            <person name="Kruys A."/>
            <person name="Hutchinson M.I."/>
            <person name="Powell A.J."/>
            <person name="Barry K."/>
            <person name="Miller A.N."/>
            <person name="Grigoriev I.V."/>
            <person name="Debuchy R."/>
            <person name="Gladieux P."/>
            <person name="Thoren M.H."/>
            <person name="Johannesson H."/>
        </authorList>
    </citation>
    <scope>NUCLEOTIDE SEQUENCE</scope>
    <source>
        <strain evidence="3">PSN309</strain>
    </source>
</reference>
<proteinExistence type="predicted"/>
<keyword evidence="4" id="KW-1185">Reference proteome</keyword>
<feature type="coiled-coil region" evidence="1">
    <location>
        <begin position="30"/>
        <end position="135"/>
    </location>
</feature>
<evidence type="ECO:0000256" key="2">
    <source>
        <dbReference type="SAM" id="MobiDB-lite"/>
    </source>
</evidence>
<sequence length="204" mass="23068">MAEPQQSEAADVAIRQYGASSRQDADPIENLQLETQIADQKRVLSSLKTEIVTKDQRLAMLEQNSRQDCRDYFVKLSTLGNEISDLNVRLEEVSDSKDSLEGQIAEQKLQVQNQADAYEGQIAALKSELQHKTSERDLLRILLDLARKAETARDKNRGYILQHQTASPDFLFDNAFQDASRRYAALTSQAEPAATLSSLIRWRQ</sequence>
<dbReference type="EMBL" id="MU864382">
    <property type="protein sequence ID" value="KAK4188907.1"/>
    <property type="molecule type" value="Genomic_DNA"/>
</dbReference>
<comment type="caution">
    <text evidence="3">The sequence shown here is derived from an EMBL/GenBank/DDBJ whole genome shotgun (WGS) entry which is preliminary data.</text>
</comment>